<accession>A0A372JBX3</accession>
<comment type="caution">
    <text evidence="2">The sequence shown here is derived from an EMBL/GenBank/DDBJ whole genome shotgun (WGS) entry which is preliminary data.</text>
</comment>
<organism evidence="2 3">
    <name type="scientific">Actinomadura logoneensis</name>
    <dbReference type="NCBI Taxonomy" id="2293572"/>
    <lineage>
        <taxon>Bacteria</taxon>
        <taxon>Bacillati</taxon>
        <taxon>Actinomycetota</taxon>
        <taxon>Actinomycetes</taxon>
        <taxon>Streptosporangiales</taxon>
        <taxon>Thermomonosporaceae</taxon>
        <taxon>Actinomadura</taxon>
    </lineage>
</organism>
<evidence type="ECO:0000313" key="3">
    <source>
        <dbReference type="Proteomes" id="UP000261811"/>
    </source>
</evidence>
<feature type="transmembrane region" description="Helical" evidence="1">
    <location>
        <begin position="71"/>
        <end position="90"/>
    </location>
</feature>
<dbReference type="Gene3D" id="1.20.1250.20">
    <property type="entry name" value="MFS general substrate transporter like domains"/>
    <property type="match status" value="1"/>
</dbReference>
<dbReference type="Proteomes" id="UP000261811">
    <property type="component" value="Unassembled WGS sequence"/>
</dbReference>
<feature type="transmembrane region" description="Helical" evidence="1">
    <location>
        <begin position="35"/>
        <end position="59"/>
    </location>
</feature>
<reference evidence="2 3" key="1">
    <citation type="submission" date="2018-08" db="EMBL/GenBank/DDBJ databases">
        <title>Actinomadura jelena sp. nov., a novel Actinomycete isolated from soil in Chad.</title>
        <authorList>
            <person name="Shi L."/>
        </authorList>
    </citation>
    <scope>NUCLEOTIDE SEQUENCE [LARGE SCALE GENOMIC DNA]</scope>
    <source>
        <strain evidence="2 3">NEAU-G17</strain>
    </source>
</reference>
<gene>
    <name evidence="2" type="ORF">DZF91_33420</name>
</gene>
<protein>
    <recommendedName>
        <fullName evidence="4">MFS transporter</fullName>
    </recommendedName>
</protein>
<keyword evidence="3" id="KW-1185">Reference proteome</keyword>
<proteinExistence type="predicted"/>
<sequence>MNSWKGLAAVVLTTVAAMTPVFGVAALATPVEHGLAVSGTVFGLVLSGFFAVSAAGAPLARRVAARMPVPAVLLLVNLLAAAGLALAATAPNPAVLGAALLIAGAGS</sequence>
<keyword evidence="1" id="KW-0472">Membrane</keyword>
<keyword evidence="1" id="KW-1133">Transmembrane helix</keyword>
<dbReference type="SUPFAM" id="SSF103473">
    <property type="entry name" value="MFS general substrate transporter"/>
    <property type="match status" value="1"/>
</dbReference>
<name>A0A372JBX3_9ACTN</name>
<dbReference type="InterPro" id="IPR036259">
    <property type="entry name" value="MFS_trans_sf"/>
</dbReference>
<dbReference type="EMBL" id="QURH01000982">
    <property type="protein sequence ID" value="RFU37326.1"/>
    <property type="molecule type" value="Genomic_DNA"/>
</dbReference>
<dbReference type="AlphaFoldDB" id="A0A372JBX3"/>
<evidence type="ECO:0000256" key="1">
    <source>
        <dbReference type="SAM" id="Phobius"/>
    </source>
</evidence>
<keyword evidence="1" id="KW-0812">Transmembrane</keyword>
<feature type="non-terminal residue" evidence="2">
    <location>
        <position position="107"/>
    </location>
</feature>
<evidence type="ECO:0008006" key="4">
    <source>
        <dbReference type="Google" id="ProtNLM"/>
    </source>
</evidence>
<evidence type="ECO:0000313" key="2">
    <source>
        <dbReference type="EMBL" id="RFU37326.1"/>
    </source>
</evidence>